<dbReference type="Proteomes" id="UP001175271">
    <property type="component" value="Unassembled WGS sequence"/>
</dbReference>
<accession>A0AA39H8U7</accession>
<gene>
    <name evidence="3" type="ORF">QR680_003312</name>
</gene>
<dbReference type="PANTHER" id="PTHR13774:SF17">
    <property type="entry name" value="PHENAZINE BIOSYNTHESIS-LIKE DOMAIN-CONTAINING PROTEIN"/>
    <property type="match status" value="1"/>
</dbReference>
<comment type="similarity">
    <text evidence="1">Belongs to the PhzF family.</text>
</comment>
<keyword evidence="2" id="KW-0413">Isomerase</keyword>
<comment type="caution">
    <text evidence="3">The sequence shown here is derived from an EMBL/GenBank/DDBJ whole genome shotgun (WGS) entry which is preliminary data.</text>
</comment>
<dbReference type="GO" id="GO:0016853">
    <property type="term" value="F:isomerase activity"/>
    <property type="evidence" value="ECO:0007669"/>
    <property type="project" value="UniProtKB-KW"/>
</dbReference>
<evidence type="ECO:0000256" key="2">
    <source>
        <dbReference type="ARBA" id="ARBA00023235"/>
    </source>
</evidence>
<evidence type="ECO:0008006" key="5">
    <source>
        <dbReference type="Google" id="ProtNLM"/>
    </source>
</evidence>
<dbReference type="EMBL" id="JAUCMV010000005">
    <property type="protein sequence ID" value="KAK0400017.1"/>
    <property type="molecule type" value="Genomic_DNA"/>
</dbReference>
<evidence type="ECO:0000313" key="3">
    <source>
        <dbReference type="EMBL" id="KAK0400017.1"/>
    </source>
</evidence>
<name>A0AA39H8U7_9BILA</name>
<dbReference type="InterPro" id="IPR003719">
    <property type="entry name" value="Phenazine_PhzF-like"/>
</dbReference>
<sequence>MSTPVYIVDAFTNEKFCGNQAAVCLFGKNQSDQEYQRIAAEFNLSETAIPLPLNTDNFQTASKFSLRWFTPTNEVNLCGHATLATSHVLFNEIGNQHKKIYFETKSGQLDVEKVSEGCYQLNFPLYRLKSLKFPNVENLFADKFEEIDAPPFMFDIIKKLGLHEKFRGAVHNTDTKKCIIVLDGNTTKDELLEVPRCPDELMKLHPEGNFIKGVVVSFKPTDAVGQGFVDKNGKPYDYVSRYFAPWNGIPEDPATGSSHCVLAEFWSKYFEYGKQLYAFQCYPKRGAQFFVNPQGDRLGITGEAIVTMTSVYIVDAFTDEKFGGNQAAVCLFNEEKTPEEYQKIASEFNLPVTVFPIPVDVNDFRNAQTFSIRWFTPTNEIALCGHATLAAFHVIFHHERNYHNSLSFHTKSGPATVEKVSDGKYKINFPMYPLKSLKIGNLSNPLAETFDEVQAPDFMYDIVKHMNVESEFQGAVYCPDLRYVVVVLDENLTKNEFVDIDHRSNEMVKFDPKADYLQAIALCLKPKDAQKQDFVDKDGKAYDYATRFFCPWIGINEDRATGSSHCVLGALWREFVAKDELYAYQYYPGRGAQFLIKPSGERVEITGTALTIVVGKANF</sequence>
<protein>
    <recommendedName>
        <fullName evidence="5">Phenazine biosynthesis-like domain-containing protein</fullName>
    </recommendedName>
</protein>
<evidence type="ECO:0000256" key="1">
    <source>
        <dbReference type="ARBA" id="ARBA00008270"/>
    </source>
</evidence>
<proteinExistence type="inferred from homology"/>
<dbReference type="PANTHER" id="PTHR13774">
    <property type="entry name" value="PHENAZINE BIOSYNTHESIS PROTEIN"/>
    <property type="match status" value="1"/>
</dbReference>
<organism evidence="3 4">
    <name type="scientific">Steinernema hermaphroditum</name>
    <dbReference type="NCBI Taxonomy" id="289476"/>
    <lineage>
        <taxon>Eukaryota</taxon>
        <taxon>Metazoa</taxon>
        <taxon>Ecdysozoa</taxon>
        <taxon>Nematoda</taxon>
        <taxon>Chromadorea</taxon>
        <taxon>Rhabditida</taxon>
        <taxon>Tylenchina</taxon>
        <taxon>Panagrolaimomorpha</taxon>
        <taxon>Strongyloidoidea</taxon>
        <taxon>Steinernematidae</taxon>
        <taxon>Steinernema</taxon>
    </lineage>
</organism>
<dbReference type="SUPFAM" id="SSF54506">
    <property type="entry name" value="Diaminopimelate epimerase-like"/>
    <property type="match status" value="2"/>
</dbReference>
<reference evidence="3" key="1">
    <citation type="submission" date="2023-06" db="EMBL/GenBank/DDBJ databases">
        <title>Genomic analysis of the entomopathogenic nematode Steinernema hermaphroditum.</title>
        <authorList>
            <person name="Schwarz E.M."/>
            <person name="Heppert J.K."/>
            <person name="Baniya A."/>
            <person name="Schwartz H.T."/>
            <person name="Tan C.-H."/>
            <person name="Antoshechkin I."/>
            <person name="Sternberg P.W."/>
            <person name="Goodrich-Blair H."/>
            <person name="Dillman A.R."/>
        </authorList>
    </citation>
    <scope>NUCLEOTIDE SEQUENCE</scope>
    <source>
        <strain evidence="3">PS9179</strain>
        <tissue evidence="3">Whole animal</tissue>
    </source>
</reference>
<dbReference type="NCBIfam" id="TIGR00654">
    <property type="entry name" value="PhzF_family"/>
    <property type="match status" value="1"/>
</dbReference>
<dbReference type="AlphaFoldDB" id="A0AA39H8U7"/>
<keyword evidence="4" id="KW-1185">Reference proteome</keyword>
<dbReference type="GO" id="GO:0005737">
    <property type="term" value="C:cytoplasm"/>
    <property type="evidence" value="ECO:0007669"/>
    <property type="project" value="TreeGrafter"/>
</dbReference>
<dbReference type="Pfam" id="PF02567">
    <property type="entry name" value="PhzC-PhzF"/>
    <property type="match status" value="2"/>
</dbReference>
<evidence type="ECO:0000313" key="4">
    <source>
        <dbReference type="Proteomes" id="UP001175271"/>
    </source>
</evidence>
<dbReference type="Gene3D" id="3.10.310.10">
    <property type="entry name" value="Diaminopimelate Epimerase, Chain A, domain 1"/>
    <property type="match status" value="4"/>
</dbReference>